<feature type="domain" description="Aminoglycoside phosphotransferase" evidence="1">
    <location>
        <begin position="173"/>
        <end position="359"/>
    </location>
</feature>
<accession>A0ABT1KSL1</accession>
<name>A0ABT1KSL1_9ACTN</name>
<dbReference type="Pfam" id="PF01636">
    <property type="entry name" value="APH"/>
    <property type="match status" value="1"/>
</dbReference>
<keyword evidence="3" id="KW-1185">Reference proteome</keyword>
<proteinExistence type="predicted"/>
<dbReference type="SUPFAM" id="SSF56112">
    <property type="entry name" value="Protein kinase-like (PK-like)"/>
    <property type="match status" value="1"/>
</dbReference>
<dbReference type="Proteomes" id="UP001204524">
    <property type="component" value="Unassembled WGS sequence"/>
</dbReference>
<comment type="caution">
    <text evidence="2">The sequence shown here is derived from an EMBL/GenBank/DDBJ whole genome shotgun (WGS) entry which is preliminary data.</text>
</comment>
<evidence type="ECO:0000259" key="1">
    <source>
        <dbReference type="Pfam" id="PF01636"/>
    </source>
</evidence>
<dbReference type="EMBL" id="JANARS010000001">
    <property type="protein sequence ID" value="MCP3420738.1"/>
    <property type="molecule type" value="Genomic_DNA"/>
</dbReference>
<sequence length="427" mass="45683">MTRPPHTIHVALVDGDRVWTTPDGALPSFVDDPQAGGPTATATAARLLTDAAHLAPVVVLDETNRLHVLGSRGGTPERGRWADLAALPADLRAHVEAAARAHRGTPPAHRPAWYAPGWHDEVEEWIDSVLAPSGRARTGPLRTHRVWSVSAVHTVPTDRGTLWFKASCDHFGAEAGIVETLASHLPDLVPEVVATDRDRSWLLTEPLAGVSDDGAPADAAAVLAPRWAAAQVASLDWLDELRAAGAPDRGLEPTLLAWRDALASNRELDDLTAEERARLAAAVPLVESRLRDLWGCGFPETLGHGDLHAGNVAFDGVRPRIFDWSDGCVTHPFLDGTHLAHWITEESGGAVDERVRAVLAPWRDACPAADFERAVELAPLADLVFQTVTFDGLVRALEAGTGDFDGVVVMLTRKVIETVVGGGPQDS</sequence>
<gene>
    <name evidence="2" type="ORF">NCI01_02905</name>
</gene>
<dbReference type="InterPro" id="IPR002575">
    <property type="entry name" value="Aminoglycoside_PTrfase"/>
</dbReference>
<evidence type="ECO:0000313" key="3">
    <source>
        <dbReference type="Proteomes" id="UP001204524"/>
    </source>
</evidence>
<protein>
    <submittedName>
        <fullName evidence="2">Aminoglycoside phosphotransferase family protein</fullName>
    </submittedName>
</protein>
<evidence type="ECO:0000313" key="2">
    <source>
        <dbReference type="EMBL" id="MCP3420738.1"/>
    </source>
</evidence>
<dbReference type="Gene3D" id="3.90.1200.10">
    <property type="match status" value="1"/>
</dbReference>
<dbReference type="RefSeq" id="WP_254179963.1">
    <property type="nucleotide sequence ID" value="NZ_JANARS010000001.1"/>
</dbReference>
<organism evidence="2 3">
    <name type="scientific">Nocardioides pinisoli</name>
    <dbReference type="NCBI Taxonomy" id="2950279"/>
    <lineage>
        <taxon>Bacteria</taxon>
        <taxon>Bacillati</taxon>
        <taxon>Actinomycetota</taxon>
        <taxon>Actinomycetes</taxon>
        <taxon>Propionibacteriales</taxon>
        <taxon>Nocardioidaceae</taxon>
        <taxon>Nocardioides</taxon>
    </lineage>
</organism>
<reference evidence="2 3" key="1">
    <citation type="submission" date="2022-06" db="EMBL/GenBank/DDBJ databases">
        <authorList>
            <person name="So Y."/>
        </authorList>
    </citation>
    <scope>NUCLEOTIDE SEQUENCE [LARGE SCALE GENOMIC DNA]</scope>
    <source>
        <strain evidence="2 3">STR3</strain>
    </source>
</reference>
<dbReference type="InterPro" id="IPR011009">
    <property type="entry name" value="Kinase-like_dom_sf"/>
</dbReference>